<dbReference type="RefSeq" id="XP_028883851.1">
    <property type="nucleotide sequence ID" value="XM_029025028.1"/>
</dbReference>
<proteinExistence type="predicted"/>
<comment type="caution">
    <text evidence="2">The sequence shown here is derived from an EMBL/GenBank/DDBJ whole genome shotgun (WGS) entry which is preliminary data.</text>
</comment>
<gene>
    <name evidence="2" type="ORF">TM35_000113190</name>
</gene>
<sequence length="240" mass="25870">MASASAPHNAAAVTVDDDDAREAFINYGGAYWMNPVPRGVSRFRTTCTTMKASDAVDPFGNPKQPDMPDLFGKSRYTATGTRLRAAQDDTVDAHVASAGVEGDAKSSGEGGPNGEPDSSVLLGGTAAISAAPNGDKEPYSTEDMVREKLPLDTANPERRLLHPGNNTERIPPTGGSEYNGTVNLTWTAPKAVDNTYLRLAPLYESTTHYQLRTGPFYTEDEAPPHEMTLPLKRSLSKREW</sequence>
<keyword evidence="3" id="KW-1185">Reference proteome</keyword>
<organism evidence="2 3">
    <name type="scientific">Trypanosoma theileri</name>
    <dbReference type="NCBI Taxonomy" id="67003"/>
    <lineage>
        <taxon>Eukaryota</taxon>
        <taxon>Discoba</taxon>
        <taxon>Euglenozoa</taxon>
        <taxon>Kinetoplastea</taxon>
        <taxon>Metakinetoplastina</taxon>
        <taxon>Trypanosomatida</taxon>
        <taxon>Trypanosomatidae</taxon>
        <taxon>Trypanosoma</taxon>
    </lineage>
</organism>
<protein>
    <submittedName>
        <fullName evidence="2">Uncharacterized protein</fullName>
    </submittedName>
</protein>
<feature type="region of interest" description="Disordered" evidence="1">
    <location>
        <begin position="151"/>
        <end position="176"/>
    </location>
</feature>
<accession>A0A1X0NYM4</accession>
<evidence type="ECO:0000256" key="1">
    <source>
        <dbReference type="SAM" id="MobiDB-lite"/>
    </source>
</evidence>
<dbReference type="EMBL" id="NBCO01000011">
    <property type="protein sequence ID" value="ORC89785.1"/>
    <property type="molecule type" value="Genomic_DNA"/>
</dbReference>
<dbReference type="Proteomes" id="UP000192257">
    <property type="component" value="Unassembled WGS sequence"/>
</dbReference>
<feature type="compositionally biased region" description="Basic and acidic residues" evidence="1">
    <location>
        <begin position="151"/>
        <end position="160"/>
    </location>
</feature>
<feature type="region of interest" description="Disordered" evidence="1">
    <location>
        <begin position="215"/>
        <end position="240"/>
    </location>
</feature>
<name>A0A1X0NYM4_9TRYP</name>
<dbReference type="GeneID" id="39984808"/>
<dbReference type="OrthoDB" id="273260at2759"/>
<dbReference type="AlphaFoldDB" id="A0A1X0NYM4"/>
<dbReference type="VEuPathDB" id="TriTrypDB:TM35_000113190"/>
<evidence type="ECO:0000313" key="2">
    <source>
        <dbReference type="EMBL" id="ORC89785.1"/>
    </source>
</evidence>
<feature type="region of interest" description="Disordered" evidence="1">
    <location>
        <begin position="99"/>
        <end position="121"/>
    </location>
</feature>
<evidence type="ECO:0000313" key="3">
    <source>
        <dbReference type="Proteomes" id="UP000192257"/>
    </source>
</evidence>
<reference evidence="2 3" key="1">
    <citation type="submission" date="2017-03" db="EMBL/GenBank/DDBJ databases">
        <title>An alternative strategy for trypanosome survival in the mammalian bloodstream revealed through genome and transcriptome analysis of the ubiquitous bovine parasite Trypanosoma (Megatrypanum) theileri.</title>
        <authorList>
            <person name="Kelly S."/>
            <person name="Ivens A."/>
            <person name="Mott A."/>
            <person name="O'Neill E."/>
            <person name="Emms D."/>
            <person name="Macleod O."/>
            <person name="Voorheis P."/>
            <person name="Matthews J."/>
            <person name="Matthews K."/>
            <person name="Carrington M."/>
        </authorList>
    </citation>
    <scope>NUCLEOTIDE SEQUENCE [LARGE SCALE GENOMIC DNA]</scope>
    <source>
        <strain evidence="2">Edinburgh</strain>
    </source>
</reference>